<gene>
    <name evidence="6" type="ORF">GX950_01150</name>
</gene>
<feature type="domain" description="Helicase HerA central" evidence="5">
    <location>
        <begin position="134"/>
        <end position="345"/>
    </location>
</feature>
<keyword evidence="6" id="KW-0067">ATP-binding</keyword>
<dbReference type="PANTHER" id="PTHR42957:SF1">
    <property type="entry name" value="HELICASE MJ1565-RELATED"/>
    <property type="match status" value="1"/>
</dbReference>
<evidence type="ECO:0000256" key="3">
    <source>
        <dbReference type="ARBA" id="ARBA00048954"/>
    </source>
</evidence>
<dbReference type="Pfam" id="PF01935">
    <property type="entry name" value="DUF87"/>
    <property type="match status" value="1"/>
</dbReference>
<dbReference type="Proteomes" id="UP000526302">
    <property type="component" value="Unassembled WGS sequence"/>
</dbReference>
<dbReference type="GO" id="GO:0043138">
    <property type="term" value="F:3'-5' DNA helicase activity"/>
    <property type="evidence" value="ECO:0007669"/>
    <property type="project" value="UniProtKB-EC"/>
</dbReference>
<evidence type="ECO:0000256" key="2">
    <source>
        <dbReference type="ARBA" id="ARBA00034617"/>
    </source>
</evidence>
<reference evidence="6 7" key="1">
    <citation type="journal article" date="2020" name="Biotechnol. Biofuels">
        <title>New insights from the biogas microbiome by comprehensive genome-resolved metagenomics of nearly 1600 species originating from multiple anaerobic digesters.</title>
        <authorList>
            <person name="Campanaro S."/>
            <person name="Treu L."/>
            <person name="Rodriguez-R L.M."/>
            <person name="Kovalovszki A."/>
            <person name="Ziels R.M."/>
            <person name="Maus I."/>
            <person name="Zhu X."/>
            <person name="Kougias P.G."/>
            <person name="Basile A."/>
            <person name="Luo G."/>
            <person name="Schluter A."/>
            <person name="Konstantinidis K.T."/>
            <person name="Angelidaki I."/>
        </authorList>
    </citation>
    <scope>NUCLEOTIDE SEQUENCE [LARGE SCALE GENOMIC DNA]</scope>
    <source>
        <strain evidence="6">AS22ysBPME_79</strain>
    </source>
</reference>
<sequence length="507" mass="56000">MNRESLGTIVSSIDGPSPSVLSFVVNEGKVHKGMFIELDYSEGTMVCLVEDVIKTNRYFERPDSVKTIGSELEKNFPVSDWEFLLGKARPLGVFVESSGNIQRSTFPPSPGTKVFKAKDENLKKFLALQENGLHLGSINFHDVLLKVNLSKLLQKHLAVLAMSGAGKSYCVSVLLEELLLRKKEDGQIAVIVFDTHGEYTCFGESANSPYKDFSSVTKVIDASKIKIASSKLTPWMISNILPDLSAPQKRELSSIISRLSNEMKSGVGPFDLSAVRAELGVSQNQKTAETLLGILSEIEDLDLFSKIDYPAVSDIAKPGQLCVIDLSKVISDKKKQIIVSYFSNKLFNDRRQKRIPPFALFVEEAHNFIPETTSKGVAIAKATLRTIAREGRKFGAALVVISQRPKRLDTTTLANCNTNIILRITNPYDLDHIKQSSEGLDQSSINSISSLRVGEALIVGEAIGAPTFFKVRLRTSQPSKHEVTLEEAAKRFSEQKQKNEDELSSFL</sequence>
<keyword evidence="6" id="KW-0547">Nucleotide-binding</keyword>
<organism evidence="6 7">
    <name type="scientific">Candidatus Iainarchaeum sp</name>
    <dbReference type="NCBI Taxonomy" id="3101447"/>
    <lineage>
        <taxon>Archaea</taxon>
        <taxon>Candidatus Iainarchaeota</taxon>
        <taxon>Candidatus Iainarchaeia</taxon>
        <taxon>Candidatus Iainarchaeales</taxon>
        <taxon>Candidatus Iainarchaeaceae</taxon>
        <taxon>Candidatus Iainarchaeum</taxon>
    </lineage>
</organism>
<dbReference type="AlphaFoldDB" id="A0A7K4BYR8"/>
<dbReference type="PANTHER" id="PTHR42957">
    <property type="entry name" value="HELICASE MJ1565-RELATED"/>
    <property type="match status" value="1"/>
</dbReference>
<evidence type="ECO:0000313" key="7">
    <source>
        <dbReference type="Proteomes" id="UP000526302"/>
    </source>
</evidence>
<accession>A0A7K4BYR8</accession>
<comment type="caution">
    <text evidence="6">The sequence shown here is derived from an EMBL/GenBank/DDBJ whole genome shotgun (WGS) entry which is preliminary data.</text>
</comment>
<dbReference type="Gene3D" id="3.40.50.300">
    <property type="entry name" value="P-loop containing nucleotide triphosphate hydrolases"/>
    <property type="match status" value="2"/>
</dbReference>
<dbReference type="InterPro" id="IPR008571">
    <property type="entry name" value="HerA-like"/>
</dbReference>
<dbReference type="GO" id="GO:0043139">
    <property type="term" value="F:5'-3' DNA helicase activity"/>
    <property type="evidence" value="ECO:0007669"/>
    <property type="project" value="UniProtKB-EC"/>
</dbReference>
<comment type="catalytic activity">
    <reaction evidence="4">
        <text>ATP + H2O = ADP + phosphate + H(+)</text>
        <dbReference type="Rhea" id="RHEA:13065"/>
        <dbReference type="ChEBI" id="CHEBI:15377"/>
        <dbReference type="ChEBI" id="CHEBI:15378"/>
        <dbReference type="ChEBI" id="CHEBI:30616"/>
        <dbReference type="ChEBI" id="CHEBI:43474"/>
        <dbReference type="ChEBI" id="CHEBI:456216"/>
        <dbReference type="EC" id="5.6.2.4"/>
    </reaction>
</comment>
<dbReference type="CDD" id="cd01127">
    <property type="entry name" value="TrwB_TraG_TraD_VirD4"/>
    <property type="match status" value="1"/>
</dbReference>
<protein>
    <submittedName>
        <fullName evidence="6">ATP-binding protein</fullName>
    </submittedName>
</protein>
<dbReference type="InterPro" id="IPR027417">
    <property type="entry name" value="P-loop_NTPase"/>
</dbReference>
<comment type="similarity">
    <text evidence="1">Belongs to the HerA family.</text>
</comment>
<evidence type="ECO:0000256" key="4">
    <source>
        <dbReference type="ARBA" id="ARBA00048988"/>
    </source>
</evidence>
<evidence type="ECO:0000256" key="1">
    <source>
        <dbReference type="ARBA" id="ARBA00007816"/>
    </source>
</evidence>
<dbReference type="GO" id="GO:0005524">
    <property type="term" value="F:ATP binding"/>
    <property type="evidence" value="ECO:0007669"/>
    <property type="project" value="UniProtKB-KW"/>
</dbReference>
<dbReference type="EMBL" id="JAAZKV010000009">
    <property type="protein sequence ID" value="NMA44404.1"/>
    <property type="molecule type" value="Genomic_DNA"/>
</dbReference>
<evidence type="ECO:0000313" key="6">
    <source>
        <dbReference type="EMBL" id="NMA44404.1"/>
    </source>
</evidence>
<dbReference type="SUPFAM" id="SSF52540">
    <property type="entry name" value="P-loop containing nucleoside triphosphate hydrolases"/>
    <property type="match status" value="1"/>
</dbReference>
<comment type="catalytic activity">
    <reaction evidence="3">
        <text>ATP + H2O = ADP + phosphate + H(+)</text>
        <dbReference type="Rhea" id="RHEA:13065"/>
        <dbReference type="ChEBI" id="CHEBI:15377"/>
        <dbReference type="ChEBI" id="CHEBI:15378"/>
        <dbReference type="ChEBI" id="CHEBI:30616"/>
        <dbReference type="ChEBI" id="CHEBI:43474"/>
        <dbReference type="ChEBI" id="CHEBI:456216"/>
        <dbReference type="EC" id="5.6.2.3"/>
    </reaction>
</comment>
<evidence type="ECO:0000259" key="5">
    <source>
        <dbReference type="Pfam" id="PF01935"/>
    </source>
</evidence>
<proteinExistence type="inferred from homology"/>
<name>A0A7K4BYR8_9ARCH</name>
<dbReference type="InterPro" id="IPR002789">
    <property type="entry name" value="HerA_central"/>
</dbReference>
<comment type="catalytic activity">
    <reaction evidence="2">
        <text>Couples ATP hydrolysis with the unwinding of duplex DNA by translocating in the 3'-5' direction.</text>
        <dbReference type="EC" id="5.6.2.4"/>
    </reaction>
</comment>